<dbReference type="SUPFAM" id="SSF50494">
    <property type="entry name" value="Trypsin-like serine proteases"/>
    <property type="match status" value="1"/>
</dbReference>
<accession>A0A1G2Q9Y6</accession>
<dbReference type="Gene3D" id="2.40.10.10">
    <property type="entry name" value="Trypsin-like serine proteases"/>
    <property type="match status" value="2"/>
</dbReference>
<evidence type="ECO:0000256" key="1">
    <source>
        <dbReference type="SAM" id="Phobius"/>
    </source>
</evidence>
<feature type="transmembrane region" description="Helical" evidence="1">
    <location>
        <begin position="12"/>
        <end position="34"/>
    </location>
</feature>
<name>A0A1G2Q9Y6_9BACT</name>
<dbReference type="InterPro" id="IPR009003">
    <property type="entry name" value="Peptidase_S1_PA"/>
</dbReference>
<evidence type="ECO:0008006" key="4">
    <source>
        <dbReference type="Google" id="ProtNLM"/>
    </source>
</evidence>
<evidence type="ECO:0000313" key="3">
    <source>
        <dbReference type="Proteomes" id="UP000176494"/>
    </source>
</evidence>
<proteinExistence type="predicted"/>
<dbReference type="AlphaFoldDB" id="A0A1G2Q9Y6"/>
<dbReference type="InterPro" id="IPR043504">
    <property type="entry name" value="Peptidase_S1_PA_chymotrypsin"/>
</dbReference>
<dbReference type="Pfam" id="PF13365">
    <property type="entry name" value="Trypsin_2"/>
    <property type="match status" value="1"/>
</dbReference>
<protein>
    <recommendedName>
        <fullName evidence="4">Serine protease</fullName>
    </recommendedName>
</protein>
<dbReference type="InterPro" id="IPR001940">
    <property type="entry name" value="Peptidase_S1C"/>
</dbReference>
<dbReference type="EMBL" id="MHTG01000025">
    <property type="protein sequence ID" value="OHA56959.1"/>
    <property type="molecule type" value="Genomic_DNA"/>
</dbReference>
<keyword evidence="1" id="KW-1133">Transmembrane helix</keyword>
<organism evidence="2 3">
    <name type="scientific">Candidatus Vogelbacteria bacterium GWA1_51_14</name>
    <dbReference type="NCBI Taxonomy" id="1802435"/>
    <lineage>
        <taxon>Bacteria</taxon>
        <taxon>Candidatus Vogeliibacteriota</taxon>
    </lineage>
</organism>
<sequence length="277" mass="28816">MKMEDLNNSQLILMAILVSFVTSIATGILTVSLLDEQSPTVTQTINRVVERTVEKVVPGDTRTVVREVPVIVTEEELIVKVINDASPTVGRLTESRTAELSLGLAFVVDEGKYLVTAASVLPGETNKRTGPYYLSTEDGIEYRAELAALSSDKRLAVLKVTEVSLPEVPAPTLLSALLPQDKSEISAARLSTGNLSVGQTVIALGSIGSSVGPVTVGIISSLSPAIGTTTAITTNAARSDNLGGPLFSIQGEVVGLNLAPGTAAPAALVRALIDSVK</sequence>
<keyword evidence="1" id="KW-0812">Transmembrane</keyword>
<gene>
    <name evidence="2" type="ORF">A2114_00240</name>
</gene>
<comment type="caution">
    <text evidence="2">The sequence shown here is derived from an EMBL/GenBank/DDBJ whole genome shotgun (WGS) entry which is preliminary data.</text>
</comment>
<dbReference type="GO" id="GO:0006508">
    <property type="term" value="P:proteolysis"/>
    <property type="evidence" value="ECO:0007669"/>
    <property type="project" value="InterPro"/>
</dbReference>
<dbReference type="Proteomes" id="UP000176494">
    <property type="component" value="Unassembled WGS sequence"/>
</dbReference>
<dbReference type="GO" id="GO:0004252">
    <property type="term" value="F:serine-type endopeptidase activity"/>
    <property type="evidence" value="ECO:0007669"/>
    <property type="project" value="InterPro"/>
</dbReference>
<dbReference type="PANTHER" id="PTHR43019">
    <property type="entry name" value="SERINE ENDOPROTEASE DEGS"/>
    <property type="match status" value="1"/>
</dbReference>
<evidence type="ECO:0000313" key="2">
    <source>
        <dbReference type="EMBL" id="OHA56959.1"/>
    </source>
</evidence>
<keyword evidence="1" id="KW-0472">Membrane</keyword>
<dbReference type="PANTHER" id="PTHR43019:SF23">
    <property type="entry name" value="PROTEASE DO-LIKE 5, CHLOROPLASTIC"/>
    <property type="match status" value="1"/>
</dbReference>
<dbReference type="PRINTS" id="PR00834">
    <property type="entry name" value="PROTEASES2C"/>
</dbReference>
<dbReference type="STRING" id="1802435.A2114_00240"/>
<reference evidence="2 3" key="1">
    <citation type="journal article" date="2016" name="Nat. Commun.">
        <title>Thousands of microbial genomes shed light on interconnected biogeochemical processes in an aquifer system.</title>
        <authorList>
            <person name="Anantharaman K."/>
            <person name="Brown C.T."/>
            <person name="Hug L.A."/>
            <person name="Sharon I."/>
            <person name="Castelle C.J."/>
            <person name="Probst A.J."/>
            <person name="Thomas B.C."/>
            <person name="Singh A."/>
            <person name="Wilkins M.J."/>
            <person name="Karaoz U."/>
            <person name="Brodie E.L."/>
            <person name="Williams K.H."/>
            <person name="Hubbard S.S."/>
            <person name="Banfield J.F."/>
        </authorList>
    </citation>
    <scope>NUCLEOTIDE SEQUENCE [LARGE SCALE GENOMIC DNA]</scope>
</reference>